<proteinExistence type="predicted"/>
<gene>
    <name evidence="2" type="ORF">B4135_0452</name>
</gene>
<name>A0A150L947_9BACI</name>
<dbReference type="EMBL" id="LQYT01000135">
    <property type="protein sequence ID" value="KYD08770.1"/>
    <property type="molecule type" value="Genomic_DNA"/>
</dbReference>
<evidence type="ECO:0000313" key="3">
    <source>
        <dbReference type="Proteomes" id="UP000075683"/>
    </source>
</evidence>
<accession>A0A150L947</accession>
<sequence>MQNQDKERKSIRSKTGDVANERRKPAPLMTRPVPAAETLNRSVEQETCINGPAAKAYL</sequence>
<dbReference type="AlphaFoldDB" id="A0A150L947"/>
<dbReference type="STRING" id="301148.B4135_0452"/>
<evidence type="ECO:0000313" key="2">
    <source>
        <dbReference type="EMBL" id="KYD08770.1"/>
    </source>
</evidence>
<feature type="region of interest" description="Disordered" evidence="1">
    <location>
        <begin position="1"/>
        <end position="34"/>
    </location>
</feature>
<comment type="caution">
    <text evidence="2">The sequence shown here is derived from an EMBL/GenBank/DDBJ whole genome shotgun (WGS) entry which is preliminary data.</text>
</comment>
<feature type="compositionally biased region" description="Basic and acidic residues" evidence="1">
    <location>
        <begin position="1"/>
        <end position="10"/>
    </location>
</feature>
<reference evidence="2 3" key="1">
    <citation type="submission" date="2016-01" db="EMBL/GenBank/DDBJ databases">
        <title>Draft Genome Sequences of Seven Thermophilic Sporeformers Isolated from Foods.</title>
        <authorList>
            <person name="Berendsen E.M."/>
            <person name="Wells-Bennik M.H."/>
            <person name="Krawcyk A.O."/>
            <person name="De Jong A."/>
            <person name="Holsappel S."/>
            <person name="Eijlander R.T."/>
            <person name="Kuipers O.P."/>
        </authorList>
    </citation>
    <scope>NUCLEOTIDE SEQUENCE [LARGE SCALE GENOMIC DNA]</scope>
    <source>
        <strain evidence="2 3">B4135</strain>
    </source>
</reference>
<evidence type="ECO:0000256" key="1">
    <source>
        <dbReference type="SAM" id="MobiDB-lite"/>
    </source>
</evidence>
<protein>
    <submittedName>
        <fullName evidence="2">Uncharacterized protein</fullName>
    </submittedName>
</protein>
<organism evidence="2 3">
    <name type="scientific">Caldibacillus debilis</name>
    <dbReference type="NCBI Taxonomy" id="301148"/>
    <lineage>
        <taxon>Bacteria</taxon>
        <taxon>Bacillati</taxon>
        <taxon>Bacillota</taxon>
        <taxon>Bacilli</taxon>
        <taxon>Bacillales</taxon>
        <taxon>Bacillaceae</taxon>
        <taxon>Caldibacillus</taxon>
    </lineage>
</organism>
<dbReference type="Proteomes" id="UP000075683">
    <property type="component" value="Unassembled WGS sequence"/>
</dbReference>